<dbReference type="GO" id="GO:0016747">
    <property type="term" value="F:acyltransferase activity, transferring groups other than amino-acyl groups"/>
    <property type="evidence" value="ECO:0007669"/>
    <property type="project" value="InterPro"/>
</dbReference>
<dbReference type="InterPro" id="IPR000182">
    <property type="entry name" value="GNAT_dom"/>
</dbReference>
<feature type="domain" description="N-acetyltransferase" evidence="1">
    <location>
        <begin position="12"/>
        <end position="169"/>
    </location>
</feature>
<reference evidence="3" key="1">
    <citation type="submission" date="2017-01" db="EMBL/GenBank/DDBJ databases">
        <authorList>
            <person name="Varghese N."/>
            <person name="Submissions S."/>
        </authorList>
    </citation>
    <scope>NUCLEOTIDE SEQUENCE [LARGE SCALE GENOMIC DNA]</scope>
    <source>
        <strain evidence="3">CGMCC 1.7737</strain>
    </source>
</reference>
<dbReference type="InterPro" id="IPR016181">
    <property type="entry name" value="Acyl_CoA_acyltransferase"/>
</dbReference>
<dbReference type="AlphaFoldDB" id="A0A1N6XYX0"/>
<dbReference type="RefSeq" id="WP_076429046.1">
    <property type="nucleotide sequence ID" value="NZ_FTNO01000001.1"/>
</dbReference>
<dbReference type="Pfam" id="PF13527">
    <property type="entry name" value="Acetyltransf_9"/>
    <property type="match status" value="1"/>
</dbReference>
<dbReference type="SUPFAM" id="SSF55729">
    <property type="entry name" value="Acyl-CoA N-acyltransferases (Nat)"/>
    <property type="match status" value="1"/>
</dbReference>
<evidence type="ECO:0000259" key="1">
    <source>
        <dbReference type="PROSITE" id="PS51186"/>
    </source>
</evidence>
<dbReference type="Gene3D" id="3.40.630.30">
    <property type="match status" value="1"/>
</dbReference>
<evidence type="ECO:0000313" key="3">
    <source>
        <dbReference type="Proteomes" id="UP000186914"/>
    </source>
</evidence>
<sequence>MSRVNRTDEDGYVVRWFEERDLSGFLSLDRVVFGRRRSERWFRWKYVDNPYVDHVPVFVVEKDGEIVGARPFLAFRMRAGSETVLALQPADTMVHPEHRRKGLFTRMTKHAIDHYAGGDPKFFFNFPNQRSRPGYLKLGWQIVGDRKTYYRIQNPSVFFRTVRRERDIRSQLLDFASPIVRRLHDLNRSWTRAQASTSQNSSGTQTTYSITHYSGVETPVLTELYRATPPDAVHALRDETYYQWRFSSPAWKRETYVAEDDRGDSVAAIVVRTRTTSGGVTVTQLADVVPLVQSESRRRATARLLERIVREYAESELLSVPKGDLSDDLLREFGFVSDAVPPLSWVSDFDCRLVALPLNCEHWSVGGKRLSQRSNWHVSFGERDTA</sequence>
<dbReference type="EMBL" id="FTNO01000001">
    <property type="protein sequence ID" value="SIR07453.1"/>
    <property type="molecule type" value="Genomic_DNA"/>
</dbReference>
<dbReference type="Proteomes" id="UP000186914">
    <property type="component" value="Unassembled WGS sequence"/>
</dbReference>
<keyword evidence="3" id="KW-1185">Reference proteome</keyword>
<name>A0A1N6XYX0_9EURY</name>
<accession>A0A1N6XYX0</accession>
<gene>
    <name evidence="2" type="ORF">SAMN05421858_1327</name>
</gene>
<dbReference type="CDD" id="cd04301">
    <property type="entry name" value="NAT_SF"/>
    <property type="match status" value="1"/>
</dbReference>
<protein>
    <submittedName>
        <fullName evidence="2">Acetyltransferase (GNAT) domain-containing protein</fullName>
    </submittedName>
</protein>
<keyword evidence="2" id="KW-0808">Transferase</keyword>
<dbReference type="PROSITE" id="PS51186">
    <property type="entry name" value="GNAT"/>
    <property type="match status" value="1"/>
</dbReference>
<proteinExistence type="predicted"/>
<organism evidence="2 3">
    <name type="scientific">Haladaptatus litoreus</name>
    <dbReference type="NCBI Taxonomy" id="553468"/>
    <lineage>
        <taxon>Archaea</taxon>
        <taxon>Methanobacteriati</taxon>
        <taxon>Methanobacteriota</taxon>
        <taxon>Stenosarchaea group</taxon>
        <taxon>Halobacteria</taxon>
        <taxon>Halobacteriales</taxon>
        <taxon>Haladaptataceae</taxon>
        <taxon>Haladaptatus</taxon>
    </lineage>
</organism>
<evidence type="ECO:0000313" key="2">
    <source>
        <dbReference type="EMBL" id="SIR07453.1"/>
    </source>
</evidence>
<dbReference type="OrthoDB" id="299799at2157"/>